<protein>
    <submittedName>
        <fullName evidence="1">Uncharacterized protein</fullName>
    </submittedName>
</protein>
<sequence>MVIVDNKLTENAGEKLEQDEEKGKKKCFIGLFQFEGSLPTQQEIGGKGAGYNSSPGRSKIRKSFIFYGRGNDQRLSGNFKYFESYGPLVLGRCLAAAGKSNPSNIEGMEENEK</sequence>
<organism evidence="1 2">
    <name type="scientific">Hibiscus sabdariffa</name>
    <name type="common">roselle</name>
    <dbReference type="NCBI Taxonomy" id="183260"/>
    <lineage>
        <taxon>Eukaryota</taxon>
        <taxon>Viridiplantae</taxon>
        <taxon>Streptophyta</taxon>
        <taxon>Embryophyta</taxon>
        <taxon>Tracheophyta</taxon>
        <taxon>Spermatophyta</taxon>
        <taxon>Magnoliopsida</taxon>
        <taxon>eudicotyledons</taxon>
        <taxon>Gunneridae</taxon>
        <taxon>Pentapetalae</taxon>
        <taxon>rosids</taxon>
        <taxon>malvids</taxon>
        <taxon>Malvales</taxon>
        <taxon>Malvaceae</taxon>
        <taxon>Malvoideae</taxon>
        <taxon>Hibiscus</taxon>
    </lineage>
</organism>
<comment type="caution">
    <text evidence="1">The sequence shown here is derived from an EMBL/GenBank/DDBJ whole genome shotgun (WGS) entry which is preliminary data.</text>
</comment>
<dbReference type="Proteomes" id="UP001396334">
    <property type="component" value="Unassembled WGS sequence"/>
</dbReference>
<accession>A0ABR2TXP9</accession>
<proteinExistence type="predicted"/>
<dbReference type="EMBL" id="JBBPBN010000004">
    <property type="protein sequence ID" value="KAK9042258.1"/>
    <property type="molecule type" value="Genomic_DNA"/>
</dbReference>
<name>A0ABR2TXP9_9ROSI</name>
<keyword evidence="2" id="KW-1185">Reference proteome</keyword>
<evidence type="ECO:0000313" key="1">
    <source>
        <dbReference type="EMBL" id="KAK9042258.1"/>
    </source>
</evidence>
<evidence type="ECO:0000313" key="2">
    <source>
        <dbReference type="Proteomes" id="UP001396334"/>
    </source>
</evidence>
<reference evidence="1 2" key="1">
    <citation type="journal article" date="2024" name="G3 (Bethesda)">
        <title>Genome assembly of Hibiscus sabdariffa L. provides insights into metabolisms of medicinal natural products.</title>
        <authorList>
            <person name="Kim T."/>
        </authorList>
    </citation>
    <scope>NUCLEOTIDE SEQUENCE [LARGE SCALE GENOMIC DNA]</scope>
    <source>
        <strain evidence="1">TK-2024</strain>
        <tissue evidence="1">Old leaves</tissue>
    </source>
</reference>
<gene>
    <name evidence="1" type="ORF">V6N11_017335</name>
</gene>